<dbReference type="Proteomes" id="UP001500503">
    <property type="component" value="Unassembled WGS sequence"/>
</dbReference>
<dbReference type="SUPFAM" id="SSF52540">
    <property type="entry name" value="P-loop containing nucleoside triphosphate hydrolases"/>
    <property type="match status" value="1"/>
</dbReference>
<organism evidence="1 2">
    <name type="scientific">Actinoallomurus oryzae</name>
    <dbReference type="NCBI Taxonomy" id="502180"/>
    <lineage>
        <taxon>Bacteria</taxon>
        <taxon>Bacillati</taxon>
        <taxon>Actinomycetota</taxon>
        <taxon>Actinomycetes</taxon>
        <taxon>Streptosporangiales</taxon>
        <taxon>Thermomonosporaceae</taxon>
        <taxon>Actinoallomurus</taxon>
    </lineage>
</organism>
<name>A0ABP8PEJ2_9ACTN</name>
<dbReference type="Gene3D" id="3.40.50.300">
    <property type="entry name" value="P-loop containing nucleotide triphosphate hydrolases"/>
    <property type="match status" value="1"/>
</dbReference>
<evidence type="ECO:0000313" key="2">
    <source>
        <dbReference type="Proteomes" id="UP001500503"/>
    </source>
</evidence>
<dbReference type="InterPro" id="IPR027417">
    <property type="entry name" value="P-loop_NTPase"/>
</dbReference>
<accession>A0ABP8PEJ2</accession>
<protein>
    <submittedName>
        <fullName evidence="1">Sulfotransferase</fullName>
    </submittedName>
</protein>
<dbReference type="Pfam" id="PF13469">
    <property type="entry name" value="Sulfotransfer_3"/>
    <property type="match status" value="1"/>
</dbReference>
<evidence type="ECO:0000313" key="1">
    <source>
        <dbReference type="EMBL" id="GAA4484943.1"/>
    </source>
</evidence>
<gene>
    <name evidence="1" type="ORF">GCM10023191_008780</name>
</gene>
<reference evidence="2" key="1">
    <citation type="journal article" date="2019" name="Int. J. Syst. Evol. Microbiol.">
        <title>The Global Catalogue of Microorganisms (GCM) 10K type strain sequencing project: providing services to taxonomists for standard genome sequencing and annotation.</title>
        <authorList>
            <consortium name="The Broad Institute Genomics Platform"/>
            <consortium name="The Broad Institute Genome Sequencing Center for Infectious Disease"/>
            <person name="Wu L."/>
            <person name="Ma J."/>
        </authorList>
    </citation>
    <scope>NUCLEOTIDE SEQUENCE [LARGE SCALE GENOMIC DNA]</scope>
    <source>
        <strain evidence="2">JCM 17933</strain>
    </source>
</reference>
<dbReference type="EMBL" id="BAABHF010000009">
    <property type="protein sequence ID" value="GAA4484943.1"/>
    <property type="molecule type" value="Genomic_DNA"/>
</dbReference>
<proteinExistence type="predicted"/>
<keyword evidence="2" id="KW-1185">Reference proteome</keyword>
<sequence length="306" mass="34488">MSLSCDPVSESDGAGAEPVFLLAPARSYSTVAVAMLSGHPDVYGFPETLVFTAATVGELIGERAEWARFPLRLSGLWRAVADLHEGGQDDDAVARARTWLADRAEWSTKRLMDHLIDLVRPRVSLEKSPDTSSDDAMLARCMTAYPRARFLHLVRHPVTNQRSLHDHWRPAGRFRSEQALVAEAAAFWYRSHQRIIEALAPLPPEQWMRVRAEDLLTEPRVWLPRILSWLRLDSEPRLVERMLLTEHWRFAGTGRSDDLLGGDPKFLRSPALRPVPAPGPVVFDPSWGLDDEICDRMTTLAHSLGY</sequence>
<comment type="caution">
    <text evidence="1">The sequence shown here is derived from an EMBL/GenBank/DDBJ whole genome shotgun (WGS) entry which is preliminary data.</text>
</comment>